<dbReference type="InterPro" id="IPR015655">
    <property type="entry name" value="PP2C"/>
</dbReference>
<comment type="caution">
    <text evidence="11">The sequence shown here is derived from an EMBL/GenBank/DDBJ whole genome shotgun (WGS) entry which is preliminary data.</text>
</comment>
<dbReference type="Proteomes" id="UP000815325">
    <property type="component" value="Unassembled WGS sequence"/>
</dbReference>
<evidence type="ECO:0000256" key="6">
    <source>
        <dbReference type="ARBA" id="ARBA00022842"/>
    </source>
</evidence>
<keyword evidence="6" id="KW-0460">Magnesium</keyword>
<evidence type="ECO:0000256" key="4">
    <source>
        <dbReference type="ARBA" id="ARBA00022723"/>
    </source>
</evidence>
<comment type="similarity">
    <text evidence="9">Belongs to the PP2C family.</text>
</comment>
<dbReference type="CDD" id="cd00143">
    <property type="entry name" value="PP2Cc"/>
    <property type="match status" value="1"/>
</dbReference>
<dbReference type="Gene3D" id="3.60.40.10">
    <property type="entry name" value="PPM-type phosphatase domain"/>
    <property type="match status" value="1"/>
</dbReference>
<evidence type="ECO:0000256" key="9">
    <source>
        <dbReference type="RuleBase" id="RU003465"/>
    </source>
</evidence>
<dbReference type="PANTHER" id="PTHR47992">
    <property type="entry name" value="PROTEIN PHOSPHATASE"/>
    <property type="match status" value="1"/>
</dbReference>
<keyword evidence="5 9" id="KW-0378">Hydrolase</keyword>
<comment type="cofactor">
    <cofactor evidence="2">
        <name>Mg(2+)</name>
        <dbReference type="ChEBI" id="CHEBI:18420"/>
    </cofactor>
</comment>
<evidence type="ECO:0000313" key="12">
    <source>
        <dbReference type="Proteomes" id="UP000815325"/>
    </source>
</evidence>
<reference evidence="11" key="1">
    <citation type="submission" date="2017-08" db="EMBL/GenBank/DDBJ databases">
        <authorList>
            <person name="Polle J.E."/>
            <person name="Barry K."/>
            <person name="Cushman J."/>
            <person name="Schmutz J."/>
            <person name="Tran D."/>
            <person name="Hathwaick L.T."/>
            <person name="Yim W.C."/>
            <person name="Jenkins J."/>
            <person name="Mckie-Krisberg Z.M."/>
            <person name="Prochnik S."/>
            <person name="Lindquist E."/>
            <person name="Dockter R.B."/>
            <person name="Adam C."/>
            <person name="Molina H."/>
            <person name="Bunkerborg J."/>
            <person name="Jin E."/>
            <person name="Buchheim M."/>
            <person name="Magnuson J."/>
        </authorList>
    </citation>
    <scope>NUCLEOTIDE SEQUENCE</scope>
    <source>
        <strain evidence="11">CCAP 19/18</strain>
    </source>
</reference>
<gene>
    <name evidence="11" type="ORF">DUNSADRAFT_4729</name>
</gene>
<name>A0ABQ7H7K8_DUNSA</name>
<sequence length="269" mass="28950">MEISEEGLDGISFFAVFDGHGGRNVADFACERLHKNALEKLQQVLHEYVSSAAEASKKINVKAAKTTIIEAFKKTDEEVLAKANSLNWNDGACAAALWLVGRTGLVANCGDAKCVLARIADKDRPGGIKAGALRALVLTKDHLAIYPSERARIEKAGGSISEGRLQGKMQVARSFGDKAMKGFGCTSAPDVTAFELGPRDAFLILACDGFWGVFDAQNAVDMAQQLLAQGRGEKSVANRLLNEAVRERKCKDNVTVMLVRLRAGESHSK</sequence>
<accession>A0ABQ7H7K8</accession>
<evidence type="ECO:0000256" key="2">
    <source>
        <dbReference type="ARBA" id="ARBA00001946"/>
    </source>
</evidence>
<protein>
    <recommendedName>
        <fullName evidence="3">protein-serine/threonine phosphatase</fullName>
        <ecNumber evidence="3">3.1.3.16</ecNumber>
    </recommendedName>
</protein>
<keyword evidence="8" id="KW-0464">Manganese</keyword>
<evidence type="ECO:0000256" key="1">
    <source>
        <dbReference type="ARBA" id="ARBA00001936"/>
    </source>
</evidence>
<keyword evidence="12" id="KW-1185">Reference proteome</keyword>
<dbReference type="EC" id="3.1.3.16" evidence="3"/>
<dbReference type="Pfam" id="PF00481">
    <property type="entry name" value="PP2C"/>
    <property type="match status" value="1"/>
</dbReference>
<dbReference type="EMBL" id="MU069454">
    <property type="protein sequence ID" value="KAF5842845.1"/>
    <property type="molecule type" value="Genomic_DNA"/>
</dbReference>
<evidence type="ECO:0000256" key="8">
    <source>
        <dbReference type="ARBA" id="ARBA00023211"/>
    </source>
</evidence>
<dbReference type="InterPro" id="IPR001932">
    <property type="entry name" value="PPM-type_phosphatase-like_dom"/>
</dbReference>
<evidence type="ECO:0000313" key="11">
    <source>
        <dbReference type="EMBL" id="KAF5842845.1"/>
    </source>
</evidence>
<dbReference type="InterPro" id="IPR000222">
    <property type="entry name" value="PP2C_BS"/>
</dbReference>
<keyword evidence="7 9" id="KW-0904">Protein phosphatase</keyword>
<feature type="domain" description="PPM-type phosphatase" evidence="10">
    <location>
        <begin position="1"/>
        <end position="261"/>
    </location>
</feature>
<dbReference type="SUPFAM" id="SSF81606">
    <property type="entry name" value="PP2C-like"/>
    <property type="match status" value="1"/>
</dbReference>
<evidence type="ECO:0000256" key="3">
    <source>
        <dbReference type="ARBA" id="ARBA00013081"/>
    </source>
</evidence>
<comment type="cofactor">
    <cofactor evidence="1">
        <name>Mn(2+)</name>
        <dbReference type="ChEBI" id="CHEBI:29035"/>
    </cofactor>
</comment>
<evidence type="ECO:0000256" key="7">
    <source>
        <dbReference type="ARBA" id="ARBA00022912"/>
    </source>
</evidence>
<evidence type="ECO:0000256" key="5">
    <source>
        <dbReference type="ARBA" id="ARBA00022801"/>
    </source>
</evidence>
<dbReference type="PROSITE" id="PS51746">
    <property type="entry name" value="PPM_2"/>
    <property type="match status" value="1"/>
</dbReference>
<evidence type="ECO:0000259" key="10">
    <source>
        <dbReference type="PROSITE" id="PS51746"/>
    </source>
</evidence>
<keyword evidence="4" id="KW-0479">Metal-binding</keyword>
<dbReference type="SMART" id="SM00332">
    <property type="entry name" value="PP2Cc"/>
    <property type="match status" value="1"/>
</dbReference>
<dbReference type="PROSITE" id="PS01032">
    <property type="entry name" value="PPM_1"/>
    <property type="match status" value="1"/>
</dbReference>
<organism evidence="11 12">
    <name type="scientific">Dunaliella salina</name>
    <name type="common">Green alga</name>
    <name type="synonym">Protococcus salinus</name>
    <dbReference type="NCBI Taxonomy" id="3046"/>
    <lineage>
        <taxon>Eukaryota</taxon>
        <taxon>Viridiplantae</taxon>
        <taxon>Chlorophyta</taxon>
        <taxon>core chlorophytes</taxon>
        <taxon>Chlorophyceae</taxon>
        <taxon>CS clade</taxon>
        <taxon>Chlamydomonadales</taxon>
        <taxon>Dunaliellaceae</taxon>
        <taxon>Dunaliella</taxon>
    </lineage>
</organism>
<dbReference type="InterPro" id="IPR036457">
    <property type="entry name" value="PPM-type-like_dom_sf"/>
</dbReference>
<proteinExistence type="inferred from homology"/>